<comment type="caution">
    <text evidence="1">The sequence shown here is derived from an EMBL/GenBank/DDBJ whole genome shotgun (WGS) entry which is preliminary data.</text>
</comment>
<sequence length="416" mass="47905">MSENNNEELIDTLENCINQFQVLKGKLSLEPVWAILKVLATKDKVHDARYASLINSKKSGGFWTDFISTLIINNLFGQVLKKGVSALLRTTVWTEKIKLEFASKAPKTRPLLPPLSHVSRVPLKSGLEVSWDKTIEEFLGKRTSTALTNIANDLGKHSLNHIKNYSSFVSANHEPGIYEATEIMKKISEYYKEICGNAVNDIKRYVKIIKNGKVYIPAAFFDPEIKDKESNLVFYKPKINLRLEIKEWLKVYNNILELNNKFESLQLDLKLSAMIWSIVLPLNLYDVKKERILITDTTIEYGDSGGGPPRYRQLFIYPPSGGLILANKDRDEALINELFKRFPYKDCKVLNRTFKETFIDDEWFQKQTEHIKAIYLMKFFTDMRNSFDRFLKKIKKSTTKSIPKGLIASIDGLPEF</sequence>
<organism evidence="1 2">
    <name type="scientific">Hyunsoonleella flava</name>
    <dbReference type="NCBI Taxonomy" id="2527939"/>
    <lineage>
        <taxon>Bacteria</taxon>
        <taxon>Pseudomonadati</taxon>
        <taxon>Bacteroidota</taxon>
        <taxon>Flavobacteriia</taxon>
        <taxon>Flavobacteriales</taxon>
        <taxon>Flavobacteriaceae</taxon>
    </lineage>
</organism>
<dbReference type="Proteomes" id="UP000291142">
    <property type="component" value="Unassembled WGS sequence"/>
</dbReference>
<dbReference type="EMBL" id="SIRT01000001">
    <property type="protein sequence ID" value="TBN06812.1"/>
    <property type="molecule type" value="Genomic_DNA"/>
</dbReference>
<evidence type="ECO:0000313" key="1">
    <source>
        <dbReference type="EMBL" id="TBN06812.1"/>
    </source>
</evidence>
<dbReference type="AlphaFoldDB" id="A0A4Q9FII2"/>
<name>A0A4Q9FII2_9FLAO</name>
<gene>
    <name evidence="1" type="ORF">EYD45_02695</name>
</gene>
<dbReference type="RefSeq" id="WP_130962799.1">
    <property type="nucleotide sequence ID" value="NZ_SIRT01000001.1"/>
</dbReference>
<accession>A0A4Q9FII2</accession>
<evidence type="ECO:0000313" key="2">
    <source>
        <dbReference type="Proteomes" id="UP000291142"/>
    </source>
</evidence>
<proteinExistence type="predicted"/>
<reference evidence="1 2" key="1">
    <citation type="submission" date="2019-02" db="EMBL/GenBank/DDBJ databases">
        <title>Hyunsoonleella sp., isolated from marine sediment.</title>
        <authorList>
            <person name="Liu B.-T."/>
        </authorList>
    </citation>
    <scope>NUCLEOTIDE SEQUENCE [LARGE SCALE GENOMIC DNA]</scope>
    <source>
        <strain evidence="1 2">T58</strain>
    </source>
</reference>
<keyword evidence="2" id="KW-1185">Reference proteome</keyword>
<protein>
    <submittedName>
        <fullName evidence="1">Uncharacterized protein</fullName>
    </submittedName>
</protein>